<dbReference type="GO" id="GO:0003779">
    <property type="term" value="F:actin binding"/>
    <property type="evidence" value="ECO:0007669"/>
    <property type="project" value="UniProtKB-KW"/>
</dbReference>
<feature type="chain" id="PRO_5035793422" description="Molecule interacting with CasL protein 1" evidence="29">
    <location>
        <begin position="28"/>
        <end position="1374"/>
    </location>
</feature>
<reference evidence="33" key="1">
    <citation type="submission" date="2021-01" db="EMBL/GenBank/DDBJ databases">
        <authorList>
            <person name="Zahm M."/>
            <person name="Roques C."/>
            <person name="Cabau C."/>
            <person name="Klopp C."/>
            <person name="Donnadieu C."/>
            <person name="Jouanno E."/>
            <person name="Lampietro C."/>
            <person name="Louis A."/>
            <person name="Herpin A."/>
            <person name="Echchiki A."/>
            <person name="Berthelot C."/>
            <person name="Parey E."/>
            <person name="Roest-Crollius H."/>
            <person name="Braasch I."/>
            <person name="Postlethwait J."/>
            <person name="Bobe J."/>
            <person name="Montfort J."/>
            <person name="Bouchez O."/>
            <person name="Begum T."/>
            <person name="Mejri S."/>
            <person name="Adams A."/>
            <person name="Chen W.-J."/>
            <person name="Guiguen Y."/>
        </authorList>
    </citation>
    <scope>NUCLEOTIDE SEQUENCE</scope>
    <source>
        <tissue evidence="33">Blood</tissue>
    </source>
</reference>
<dbReference type="PROSITE" id="PS51848">
    <property type="entry name" value="BMERB"/>
    <property type="match status" value="1"/>
</dbReference>
<keyword evidence="20 27" id="KW-0175">Coiled coil</keyword>
<keyword evidence="10" id="KW-0597">Phosphoprotein</keyword>
<dbReference type="GO" id="GO:0030496">
    <property type="term" value="C:midbody"/>
    <property type="evidence" value="ECO:0007669"/>
    <property type="project" value="UniProtKB-SubCell"/>
</dbReference>
<evidence type="ECO:0000256" key="20">
    <source>
        <dbReference type="ARBA" id="ARBA00023054"/>
    </source>
</evidence>
<feature type="compositionally biased region" description="Pro residues" evidence="28">
    <location>
        <begin position="946"/>
        <end position="957"/>
    </location>
</feature>
<keyword evidence="9" id="KW-0963">Cytoplasm</keyword>
<dbReference type="GO" id="GO:0046872">
    <property type="term" value="F:metal ion binding"/>
    <property type="evidence" value="ECO:0007669"/>
    <property type="project" value="UniProtKB-KW"/>
</dbReference>
<evidence type="ECO:0000259" key="30">
    <source>
        <dbReference type="PROSITE" id="PS50021"/>
    </source>
</evidence>
<evidence type="ECO:0000259" key="32">
    <source>
        <dbReference type="PROSITE" id="PS51848"/>
    </source>
</evidence>
<evidence type="ECO:0000256" key="3">
    <source>
        <dbReference type="ARBA" id="ARBA00004214"/>
    </source>
</evidence>
<dbReference type="EC" id="1.6.3.1" evidence="7"/>
<dbReference type="GO" id="GO:0016020">
    <property type="term" value="C:membrane"/>
    <property type="evidence" value="ECO:0007669"/>
    <property type="project" value="UniProtKB-SubCell"/>
</dbReference>
<dbReference type="Gene3D" id="2.10.110.10">
    <property type="entry name" value="Cysteine Rich Protein"/>
    <property type="match status" value="1"/>
</dbReference>
<feature type="signal peptide" evidence="29">
    <location>
        <begin position="1"/>
        <end position="27"/>
    </location>
</feature>
<keyword evidence="29" id="KW-0732">Signal</keyword>
<evidence type="ECO:0000256" key="14">
    <source>
        <dbReference type="ARBA" id="ARBA00022827"/>
    </source>
</evidence>
<keyword evidence="16" id="KW-0521">NADP</keyword>
<dbReference type="PROSITE" id="PS50021">
    <property type="entry name" value="CH"/>
    <property type="match status" value="1"/>
</dbReference>
<evidence type="ECO:0000256" key="13">
    <source>
        <dbReference type="ARBA" id="ARBA00022753"/>
    </source>
</evidence>
<dbReference type="InterPro" id="IPR036872">
    <property type="entry name" value="CH_dom_sf"/>
</dbReference>
<keyword evidence="11" id="KW-0285">Flavoprotein</keyword>
<name>A0A8T3DFD5_9TELE</name>
<dbReference type="SUPFAM" id="SSF51905">
    <property type="entry name" value="FAD/NAD(P)-binding domain"/>
    <property type="match status" value="1"/>
</dbReference>
<evidence type="ECO:0000313" key="33">
    <source>
        <dbReference type="EMBL" id="KAI1893185.1"/>
    </source>
</evidence>
<dbReference type="FunFam" id="1.10.418.10:FF:000023">
    <property type="entry name" value="EH domain-binding protein 1 isoform X1"/>
    <property type="match status" value="1"/>
</dbReference>
<keyword evidence="17" id="KW-0560">Oxidoreductase</keyword>
<comment type="subcellular location">
    <subcellularLocation>
        <location evidence="5">Cytoplasm</location>
    </subcellularLocation>
    <subcellularLocation>
        <location evidence="2">Endosome</location>
    </subcellularLocation>
    <subcellularLocation>
        <location evidence="4">Membrane</location>
    </subcellularLocation>
    <subcellularLocation>
        <location evidence="3">Midbody</location>
    </subcellularLocation>
</comment>
<dbReference type="SMART" id="SM01203">
    <property type="entry name" value="DUF3585"/>
    <property type="match status" value="1"/>
</dbReference>
<dbReference type="FunFam" id="3.50.50.60:FF:000004">
    <property type="entry name" value="protein-methionine sulfoxide oxidase MICAL2 isoform X1"/>
    <property type="match status" value="1"/>
</dbReference>
<feature type="domain" description="BMERB" evidence="32">
    <location>
        <begin position="1210"/>
        <end position="1357"/>
    </location>
</feature>
<keyword evidence="15 26" id="KW-0862">Zinc</keyword>
<comment type="caution">
    <text evidence="33">The sequence shown here is derived from an EMBL/GenBank/DDBJ whole genome shotgun (WGS) entry which is preliminary data.</text>
</comment>
<evidence type="ECO:0000256" key="15">
    <source>
        <dbReference type="ARBA" id="ARBA00022833"/>
    </source>
</evidence>
<dbReference type="InterPro" id="IPR050540">
    <property type="entry name" value="F-actin_Monoox_Mical"/>
</dbReference>
<feature type="region of interest" description="Disordered" evidence="28">
    <location>
        <begin position="701"/>
        <end position="730"/>
    </location>
</feature>
<dbReference type="PROSITE" id="PS00478">
    <property type="entry name" value="LIM_DOMAIN_1"/>
    <property type="match status" value="1"/>
</dbReference>
<feature type="coiled-coil region" evidence="27">
    <location>
        <begin position="1220"/>
        <end position="1247"/>
    </location>
</feature>
<feature type="compositionally biased region" description="Basic and acidic residues" evidence="28">
    <location>
        <begin position="976"/>
        <end position="994"/>
    </location>
</feature>
<dbReference type="Pfam" id="PF25413">
    <property type="entry name" value="Rossman_Mical"/>
    <property type="match status" value="1"/>
</dbReference>
<comment type="cofactor">
    <cofactor evidence="1">
        <name>FAD</name>
        <dbReference type="ChEBI" id="CHEBI:57692"/>
    </cofactor>
</comment>
<evidence type="ECO:0000256" key="16">
    <source>
        <dbReference type="ARBA" id="ARBA00022857"/>
    </source>
</evidence>
<feature type="compositionally biased region" description="Basic and acidic residues" evidence="28">
    <location>
        <begin position="701"/>
        <end position="714"/>
    </location>
</feature>
<evidence type="ECO:0000256" key="23">
    <source>
        <dbReference type="ARBA" id="ARBA00044245"/>
    </source>
</evidence>
<dbReference type="SUPFAM" id="SSF57716">
    <property type="entry name" value="Glucocorticoid receptor-like (DNA-binding domain)"/>
    <property type="match status" value="2"/>
</dbReference>
<evidence type="ECO:0000313" key="34">
    <source>
        <dbReference type="Proteomes" id="UP000829720"/>
    </source>
</evidence>
<evidence type="ECO:0000256" key="2">
    <source>
        <dbReference type="ARBA" id="ARBA00004177"/>
    </source>
</evidence>
<dbReference type="Gene3D" id="1.10.418.10">
    <property type="entry name" value="Calponin-like domain"/>
    <property type="match status" value="1"/>
</dbReference>
<dbReference type="SUPFAM" id="SSF47576">
    <property type="entry name" value="Calponin-homology domain, CH-domain"/>
    <property type="match status" value="1"/>
</dbReference>
<keyword evidence="21" id="KW-0472">Membrane</keyword>
<dbReference type="GO" id="GO:0005768">
    <property type="term" value="C:endosome"/>
    <property type="evidence" value="ECO:0007669"/>
    <property type="project" value="UniProtKB-SubCell"/>
</dbReference>
<feature type="region of interest" description="Disordered" evidence="28">
    <location>
        <begin position="863"/>
        <end position="925"/>
    </location>
</feature>
<feature type="compositionally biased region" description="Basic and acidic residues" evidence="28">
    <location>
        <begin position="896"/>
        <end position="905"/>
    </location>
</feature>
<evidence type="ECO:0000256" key="28">
    <source>
        <dbReference type="SAM" id="MobiDB-lite"/>
    </source>
</evidence>
<evidence type="ECO:0000256" key="25">
    <source>
        <dbReference type="ARBA" id="ARBA00049522"/>
    </source>
</evidence>
<evidence type="ECO:0000256" key="12">
    <source>
        <dbReference type="ARBA" id="ARBA00022723"/>
    </source>
</evidence>
<dbReference type="PANTHER" id="PTHR23167">
    <property type="entry name" value="CALPONIN HOMOLOGY DOMAIN-CONTAINING PROTEIN DDB_G0272472-RELATED"/>
    <property type="match status" value="1"/>
</dbReference>
<keyword evidence="19 26" id="KW-0440">LIM domain</keyword>
<dbReference type="PANTHER" id="PTHR23167:SF35">
    <property type="entry name" value="[F-ACTIN]-MONOOXYGENASE MICAL1"/>
    <property type="match status" value="1"/>
</dbReference>
<dbReference type="Gene3D" id="3.50.50.60">
    <property type="entry name" value="FAD/NAD(P)-binding domain"/>
    <property type="match status" value="1"/>
</dbReference>
<evidence type="ECO:0000256" key="22">
    <source>
        <dbReference type="ARBA" id="ARBA00023203"/>
    </source>
</evidence>
<dbReference type="GO" id="GO:0120501">
    <property type="term" value="F:F-actin monooxygenase activity"/>
    <property type="evidence" value="ECO:0007669"/>
    <property type="project" value="UniProtKB-EC"/>
</dbReference>
<dbReference type="PROSITE" id="PS50023">
    <property type="entry name" value="LIM_DOMAIN_2"/>
    <property type="match status" value="1"/>
</dbReference>
<evidence type="ECO:0000256" key="1">
    <source>
        <dbReference type="ARBA" id="ARBA00001974"/>
    </source>
</evidence>
<sequence length="1374" mass="152913">MMLAESKLIFKLTVILLQGSRMFGASADPSPTCPMAMAPHDPPSASHALFDSFVHAQSCKDVLQYFSQLCCHLEVDPRDYKCFYVKLKERLNYWKAKALWAKLDKRATHIDYQQGKACTNNKCLVLGAGPCGLRTAIELAFLGAQVVLLEKRDAFSRNNVLHLWPFTIQDLRGLGAKKLYGKFCSGSLDHISIRQLQLILLKVALLLGVEVHTGVEYRGLLEPQRHATGVTGWRADVLPQSHPSSCFQFDVFISAGGGRFVPEGFRRKELRGKLAIGITANFINRHTAAETQVPEISGVARIYNQKFFQNLLTETGIDLENIVYYKDDTHYFVMTAKKKSLLNKGVIKQDYSDAERLLSPANVHQEALQCYAQDAAHFSTQHRLPALQFALNHAGHPDVAMFDFTCMYRAENASYLRERCGQKLLIGLVGDCLVEPFWPLGTGVARGFLAAFDAAWMVRRWGLGVPHLELIAERESIYQLLSQTTPENTSKNYSLYSIDPTTRYPNLNLSSIRANQVQHLCDAETQVDSSRLSRKQKVWVPHLRQDSVGRCEDLLSWCQRHTAGYEQVKVKDLTSSWRSGLALCALIHHFNPALIDYSSLHEADSTYNNQLAFDIAERELGIPPIMSGSDMAAQSQPDKLAMVLYLTQFYNVFSQRTPPAEPDLPYATSRPVSLSSTRSVISFLSKLKHNSLQRRKEKIAAEKEEKGQEMKAESEADTGSPPVSPPVSPMPAPGSSEVCYFCGQRVYVLERIGTEGRFFHRSCFSCHQCGATLRLGSYSFSQQTGRFSCAQHSEEPELLAPLSPSAPQNQPLIAGSPRVCQSMETNETAANSTEDNDVEANSTKISSSVANGRDAIGTLANSTKAKDIKAQSSKANGVLVPEQDQSPSPPQPSQEKVLEGEHSETDCISTGEQGADRSPEPRPIPAMRSTHIAFRVRVESCDDLPAGPPPIPKPRTLPPKTIAGTQLPPSMGTEIQSREEVRGKEVQSDGKEDSLQNSRPKQALRKLQLSAEEKSQLVNLSFSHDSDPEPSSFSSAPEPMAAIASSSSASSSPSSTAAVAPPKPTRTLLLLESEEGAGPFGDAASGNIREQRHRLSFRRKEEPEGHTPHRPRSKFSPWNLSSPRLGRDHRVAGTATHLDRTGASAPPDGNLSEETADDEDDDDDDDDEDVFGCDDVMDLFDEKFHTVPTDPVEAEKLQLLKMRTLERRAKLCEMQRFHKAQTIQRRLEEIEVTFKELEEKGVVLERALRGEAASSGSSGMIDQWIQLVHQKNALVSEESDLMVASRQLELEDKQSMLEMELRKYMELDDSEKSPEQHKDEERVLQEMLEVVDMRNSLVSFLEEKRLKELNEQLHCVSLLEPKRQEPGVGQVHWG</sequence>
<feature type="domain" description="Calponin-homology (CH)" evidence="30">
    <location>
        <begin position="548"/>
        <end position="654"/>
    </location>
</feature>
<feature type="region of interest" description="Disordered" evidence="28">
    <location>
        <begin position="825"/>
        <end position="846"/>
    </location>
</feature>
<feature type="compositionally biased region" description="Acidic residues" evidence="28">
    <location>
        <begin position="1154"/>
        <end position="1169"/>
    </location>
</feature>
<comment type="catalytic activity">
    <reaction evidence="25">
        <text>L-methionyl-[F-actin] + NADPH + O2 + H(+) = L-methionyl-(R)-S-oxide-[F-actin] + NADP(+) + H2O</text>
        <dbReference type="Rhea" id="RHEA:51308"/>
        <dbReference type="Rhea" id="RHEA-COMP:12953"/>
        <dbReference type="Rhea" id="RHEA-COMP:12956"/>
        <dbReference type="ChEBI" id="CHEBI:15377"/>
        <dbReference type="ChEBI" id="CHEBI:15378"/>
        <dbReference type="ChEBI" id="CHEBI:15379"/>
        <dbReference type="ChEBI" id="CHEBI:16044"/>
        <dbReference type="ChEBI" id="CHEBI:45764"/>
        <dbReference type="ChEBI" id="CHEBI:57783"/>
        <dbReference type="ChEBI" id="CHEBI:58349"/>
        <dbReference type="EC" id="1.14.13.225"/>
    </reaction>
</comment>
<keyword evidence="12 26" id="KW-0479">Metal-binding</keyword>
<dbReference type="EC" id="1.14.13.225" evidence="8"/>
<feature type="compositionally biased region" description="Basic and acidic residues" evidence="28">
    <location>
        <begin position="1098"/>
        <end position="1107"/>
    </location>
</feature>
<evidence type="ECO:0000256" key="10">
    <source>
        <dbReference type="ARBA" id="ARBA00022553"/>
    </source>
</evidence>
<evidence type="ECO:0000256" key="7">
    <source>
        <dbReference type="ARBA" id="ARBA00012698"/>
    </source>
</evidence>
<feature type="domain" description="LIM zinc-binding" evidence="31">
    <location>
        <begin position="737"/>
        <end position="801"/>
    </location>
</feature>
<dbReference type="Pfam" id="PF00412">
    <property type="entry name" value="LIM"/>
    <property type="match status" value="1"/>
</dbReference>
<evidence type="ECO:0000256" key="9">
    <source>
        <dbReference type="ARBA" id="ARBA00022490"/>
    </source>
</evidence>
<evidence type="ECO:0000256" key="29">
    <source>
        <dbReference type="SAM" id="SignalP"/>
    </source>
</evidence>
<evidence type="ECO:0000256" key="5">
    <source>
        <dbReference type="ARBA" id="ARBA00004496"/>
    </source>
</evidence>
<dbReference type="EMBL" id="JAERUA010000012">
    <property type="protein sequence ID" value="KAI1893185.1"/>
    <property type="molecule type" value="Genomic_DNA"/>
</dbReference>
<dbReference type="InterPro" id="IPR001781">
    <property type="entry name" value="Znf_LIM"/>
</dbReference>
<dbReference type="InterPro" id="IPR001715">
    <property type="entry name" value="CH_dom"/>
</dbReference>
<dbReference type="Proteomes" id="UP000829720">
    <property type="component" value="Unassembled WGS sequence"/>
</dbReference>
<comment type="catalytic activity">
    <reaction evidence="24">
        <text>NADPH + O2 + H(+) = H2O2 + NADP(+)</text>
        <dbReference type="Rhea" id="RHEA:11260"/>
        <dbReference type="ChEBI" id="CHEBI:15378"/>
        <dbReference type="ChEBI" id="CHEBI:15379"/>
        <dbReference type="ChEBI" id="CHEBI:16240"/>
        <dbReference type="ChEBI" id="CHEBI:57783"/>
        <dbReference type="ChEBI" id="CHEBI:58349"/>
        <dbReference type="EC" id="1.6.3.1"/>
    </reaction>
</comment>
<dbReference type="Pfam" id="PF12130">
    <property type="entry name" value="bMERB_dom"/>
    <property type="match status" value="1"/>
</dbReference>
<evidence type="ECO:0000256" key="26">
    <source>
        <dbReference type="PROSITE-ProRule" id="PRU00125"/>
    </source>
</evidence>
<evidence type="ECO:0000256" key="21">
    <source>
        <dbReference type="ARBA" id="ARBA00023136"/>
    </source>
</evidence>
<dbReference type="SMART" id="SM00132">
    <property type="entry name" value="LIM"/>
    <property type="match status" value="1"/>
</dbReference>
<keyword evidence="34" id="KW-1185">Reference proteome</keyword>
<dbReference type="OrthoDB" id="20799at2759"/>
<organism evidence="33 34">
    <name type="scientific">Albula goreensis</name>
    <dbReference type="NCBI Taxonomy" id="1534307"/>
    <lineage>
        <taxon>Eukaryota</taxon>
        <taxon>Metazoa</taxon>
        <taxon>Chordata</taxon>
        <taxon>Craniata</taxon>
        <taxon>Vertebrata</taxon>
        <taxon>Euteleostomi</taxon>
        <taxon>Actinopterygii</taxon>
        <taxon>Neopterygii</taxon>
        <taxon>Teleostei</taxon>
        <taxon>Albuliformes</taxon>
        <taxon>Albulidae</taxon>
        <taxon>Albula</taxon>
    </lineage>
</organism>
<dbReference type="InterPro" id="IPR036188">
    <property type="entry name" value="FAD/NAD-bd_sf"/>
</dbReference>
<evidence type="ECO:0000256" key="24">
    <source>
        <dbReference type="ARBA" id="ARBA00048762"/>
    </source>
</evidence>
<evidence type="ECO:0000256" key="11">
    <source>
        <dbReference type="ARBA" id="ARBA00022630"/>
    </source>
</evidence>
<evidence type="ECO:0000256" key="8">
    <source>
        <dbReference type="ARBA" id="ARBA00012709"/>
    </source>
</evidence>
<evidence type="ECO:0000259" key="31">
    <source>
        <dbReference type="PROSITE" id="PS50023"/>
    </source>
</evidence>
<gene>
    <name evidence="33" type="ORF">AGOR_G00141300</name>
</gene>
<dbReference type="Pfam" id="PF00307">
    <property type="entry name" value="CH"/>
    <property type="match status" value="1"/>
</dbReference>
<proteinExistence type="inferred from homology"/>
<evidence type="ECO:0000256" key="27">
    <source>
        <dbReference type="SAM" id="Coils"/>
    </source>
</evidence>
<dbReference type="GO" id="GO:0016174">
    <property type="term" value="F:NAD(P)H oxidase H2O2-forming activity"/>
    <property type="evidence" value="ECO:0007669"/>
    <property type="project" value="UniProtKB-EC"/>
</dbReference>
<evidence type="ECO:0000256" key="17">
    <source>
        <dbReference type="ARBA" id="ARBA00023002"/>
    </source>
</evidence>
<comment type="similarity">
    <text evidence="6">Belongs to the Mical family.</text>
</comment>
<dbReference type="CDD" id="cd22198">
    <property type="entry name" value="CH_MICAL_EHBP-like"/>
    <property type="match status" value="1"/>
</dbReference>
<keyword evidence="13" id="KW-0967">Endosome</keyword>
<feature type="compositionally biased region" description="Low complexity" evidence="28">
    <location>
        <begin position="1029"/>
        <end position="1060"/>
    </location>
</feature>
<dbReference type="SMART" id="SM00033">
    <property type="entry name" value="CH"/>
    <property type="match status" value="1"/>
</dbReference>
<evidence type="ECO:0000256" key="4">
    <source>
        <dbReference type="ARBA" id="ARBA00004370"/>
    </source>
</evidence>
<dbReference type="InterPro" id="IPR057494">
    <property type="entry name" value="Rossman_Mical"/>
</dbReference>
<protein>
    <recommendedName>
        <fullName evidence="23">Molecule interacting with CasL protein 1</fullName>
        <ecNumber evidence="8">1.14.13.225</ecNumber>
        <ecNumber evidence="7">1.6.3.1</ecNumber>
    </recommendedName>
</protein>
<feature type="region of interest" description="Disordered" evidence="28">
    <location>
        <begin position="941"/>
        <end position="1169"/>
    </location>
</feature>
<keyword evidence="18" id="KW-0503">Monooxygenase</keyword>
<evidence type="ECO:0000256" key="19">
    <source>
        <dbReference type="ARBA" id="ARBA00023038"/>
    </source>
</evidence>
<evidence type="ECO:0000256" key="6">
    <source>
        <dbReference type="ARBA" id="ARBA00008223"/>
    </source>
</evidence>
<evidence type="ECO:0000256" key="18">
    <source>
        <dbReference type="ARBA" id="ARBA00023033"/>
    </source>
</evidence>
<keyword evidence="22" id="KW-0009">Actin-binding</keyword>
<keyword evidence="14" id="KW-0274">FAD</keyword>
<accession>A0A8T3DFD5</accession>
<dbReference type="InterPro" id="IPR022735">
    <property type="entry name" value="bMERB_dom"/>
</dbReference>